<dbReference type="NCBIfam" id="TIGR00945">
    <property type="entry name" value="tatC"/>
    <property type="match status" value="1"/>
</dbReference>
<feature type="transmembrane region" description="Helical" evidence="7">
    <location>
        <begin position="129"/>
        <end position="151"/>
    </location>
</feature>
<keyword evidence="7" id="KW-0813">Transport</keyword>
<feature type="transmembrane region" description="Helical" evidence="7">
    <location>
        <begin position="38"/>
        <end position="56"/>
    </location>
</feature>
<reference evidence="9 10" key="1">
    <citation type="submission" date="2019-12" db="EMBL/GenBank/DDBJ databases">
        <title>Nesterenkonia muleiensis sp. nov., a novel actinobacterium isolated from sap of Populus euphratica.</title>
        <authorList>
            <person name="Wang R."/>
        </authorList>
    </citation>
    <scope>NUCLEOTIDE SEQUENCE [LARGE SCALE GENOMIC DNA]</scope>
    <source>
        <strain evidence="9 10">F10</strain>
    </source>
</reference>
<organism evidence="9 10">
    <name type="scientific">Nesterenkonia alkaliphila</name>
    <dbReference type="NCBI Taxonomy" id="1463631"/>
    <lineage>
        <taxon>Bacteria</taxon>
        <taxon>Bacillati</taxon>
        <taxon>Actinomycetota</taxon>
        <taxon>Actinomycetes</taxon>
        <taxon>Micrococcales</taxon>
        <taxon>Micrococcaceae</taxon>
        <taxon>Nesterenkonia</taxon>
    </lineage>
</organism>
<comment type="subunit">
    <text evidence="7">The Tat system comprises two distinct complexes: a TatABC complex, containing multiple copies of TatA, TatB and TatC subunits, and a separate TatA complex, containing only TatA subunits. Substrates initially bind to the TatABC complex, which probably triggers association of the separate TatA complex to form the active translocon.</text>
</comment>
<evidence type="ECO:0000256" key="4">
    <source>
        <dbReference type="ARBA" id="ARBA00022989"/>
    </source>
</evidence>
<keyword evidence="7" id="KW-1003">Cell membrane</keyword>
<comment type="caution">
    <text evidence="9">The sequence shown here is derived from an EMBL/GenBank/DDBJ whole genome shotgun (WGS) entry which is preliminary data.</text>
</comment>
<keyword evidence="10" id="KW-1185">Reference proteome</keyword>
<evidence type="ECO:0000313" key="9">
    <source>
        <dbReference type="EMBL" id="MVT27576.1"/>
    </source>
</evidence>
<evidence type="ECO:0000313" key="10">
    <source>
        <dbReference type="Proteomes" id="UP000460157"/>
    </source>
</evidence>
<keyword evidence="6 7" id="KW-0472">Membrane</keyword>
<dbReference type="GO" id="GO:0033281">
    <property type="term" value="C:TAT protein transport complex"/>
    <property type="evidence" value="ECO:0007669"/>
    <property type="project" value="UniProtKB-UniRule"/>
</dbReference>
<evidence type="ECO:0000256" key="7">
    <source>
        <dbReference type="HAMAP-Rule" id="MF_00902"/>
    </source>
</evidence>
<dbReference type="PANTHER" id="PTHR30371:SF0">
    <property type="entry name" value="SEC-INDEPENDENT PROTEIN TRANSLOCASE PROTEIN TATC, CHLOROPLASTIC-RELATED"/>
    <property type="match status" value="1"/>
</dbReference>
<dbReference type="HAMAP" id="MF_00902">
    <property type="entry name" value="TatC"/>
    <property type="match status" value="1"/>
</dbReference>
<keyword evidence="4 7" id="KW-1133">Transmembrane helix</keyword>
<dbReference type="GO" id="GO:0043953">
    <property type="term" value="P:protein transport by the Tat complex"/>
    <property type="evidence" value="ECO:0007669"/>
    <property type="project" value="UniProtKB-UniRule"/>
</dbReference>
<dbReference type="EMBL" id="WRPM01000101">
    <property type="protein sequence ID" value="MVT27576.1"/>
    <property type="molecule type" value="Genomic_DNA"/>
</dbReference>
<dbReference type="Proteomes" id="UP000460157">
    <property type="component" value="Unassembled WGS sequence"/>
</dbReference>
<keyword evidence="3 7" id="KW-0653">Protein transport</keyword>
<feature type="compositionally biased region" description="Basic and acidic residues" evidence="8">
    <location>
        <begin position="1"/>
        <end position="10"/>
    </location>
</feature>
<evidence type="ECO:0000256" key="5">
    <source>
        <dbReference type="ARBA" id="ARBA00023010"/>
    </source>
</evidence>
<sequence>MTLADRERPVPRGSKRRKRDPEGRMSLKDHLRELRRRLVISAAGILLGAVAGFFLYEWLVATLAAPVLDHGGDEDARLTSIAFNAVGQPLDLLIRLSLFVGLVISSPVWLYQIWAFIMPGLKKTEKRYAVAFIAASVPLFLGGIFMAYTLLPRAVEFFFSLNPEGTSNIIAPDVYFAFVLHLFIACGIAMVIPVILVGINMMGIVTGKQVLGAWRGVVMLIAVMSALAAPGGEAVTMFFIMIPLTLLFGVAIGLCLLNDKRRERREQALLRPGG</sequence>
<evidence type="ECO:0000256" key="3">
    <source>
        <dbReference type="ARBA" id="ARBA00022927"/>
    </source>
</evidence>
<keyword evidence="5 7" id="KW-0811">Translocation</keyword>
<feature type="region of interest" description="Disordered" evidence="8">
    <location>
        <begin position="1"/>
        <end position="23"/>
    </location>
</feature>
<evidence type="ECO:0000256" key="6">
    <source>
        <dbReference type="ARBA" id="ARBA00023136"/>
    </source>
</evidence>
<dbReference type="GO" id="GO:0065002">
    <property type="term" value="P:intracellular protein transmembrane transport"/>
    <property type="evidence" value="ECO:0007669"/>
    <property type="project" value="TreeGrafter"/>
</dbReference>
<protein>
    <recommendedName>
        <fullName evidence="7">Sec-independent protein translocase protein TatC</fullName>
    </recommendedName>
</protein>
<dbReference type="InterPro" id="IPR002033">
    <property type="entry name" value="TatC"/>
</dbReference>
<dbReference type="RefSeq" id="WP_157325633.1">
    <property type="nucleotide sequence ID" value="NZ_BMFX01000003.1"/>
</dbReference>
<gene>
    <name evidence="7 9" type="primary">tatC</name>
    <name evidence="9" type="ORF">GNZ21_14655</name>
</gene>
<dbReference type="AlphaFoldDB" id="A0A7K1UMB3"/>
<proteinExistence type="inferred from homology"/>
<feature type="transmembrane region" description="Helical" evidence="7">
    <location>
        <begin position="211"/>
        <end position="229"/>
    </location>
</feature>
<dbReference type="GO" id="GO:0009977">
    <property type="term" value="F:proton motive force dependent protein transmembrane transporter activity"/>
    <property type="evidence" value="ECO:0007669"/>
    <property type="project" value="TreeGrafter"/>
</dbReference>
<comment type="subcellular location">
    <subcellularLocation>
        <location evidence="7">Cell membrane</location>
        <topology evidence="7">Multi-pass membrane protein</topology>
    </subcellularLocation>
    <subcellularLocation>
        <location evidence="1">Membrane</location>
        <topology evidence="1">Multi-pass membrane protein</topology>
    </subcellularLocation>
</comment>
<feature type="transmembrane region" description="Helical" evidence="7">
    <location>
        <begin position="174"/>
        <end position="199"/>
    </location>
</feature>
<keyword evidence="2 7" id="KW-0812">Transmembrane</keyword>
<evidence type="ECO:0000256" key="1">
    <source>
        <dbReference type="ARBA" id="ARBA00004141"/>
    </source>
</evidence>
<name>A0A7K1UMB3_9MICC</name>
<dbReference type="PRINTS" id="PR01840">
    <property type="entry name" value="TATCFAMILY"/>
</dbReference>
<comment type="similarity">
    <text evidence="7">Belongs to the TatC family.</text>
</comment>
<evidence type="ECO:0000256" key="8">
    <source>
        <dbReference type="SAM" id="MobiDB-lite"/>
    </source>
</evidence>
<accession>A0A7K1UMB3</accession>
<feature type="transmembrane region" description="Helical" evidence="7">
    <location>
        <begin position="92"/>
        <end position="117"/>
    </location>
</feature>
<evidence type="ECO:0000256" key="2">
    <source>
        <dbReference type="ARBA" id="ARBA00022692"/>
    </source>
</evidence>
<comment type="function">
    <text evidence="7">Part of the twin-arginine translocation (Tat) system that transports large folded proteins containing a characteristic twin-arginine motif in their signal peptide across membranes. Together with TatB, TatC is part of a receptor directly interacting with Tat signal peptides.</text>
</comment>
<dbReference type="PANTHER" id="PTHR30371">
    <property type="entry name" value="SEC-INDEPENDENT PROTEIN TRANSLOCASE PROTEIN TATC"/>
    <property type="match status" value="1"/>
</dbReference>
<dbReference type="Pfam" id="PF00902">
    <property type="entry name" value="TatC"/>
    <property type="match status" value="1"/>
</dbReference>
<feature type="transmembrane region" description="Helical" evidence="7">
    <location>
        <begin position="235"/>
        <end position="257"/>
    </location>
</feature>
<dbReference type="OrthoDB" id="9777044at2"/>